<feature type="compositionally biased region" description="Basic and acidic residues" evidence="1">
    <location>
        <begin position="72"/>
        <end position="145"/>
    </location>
</feature>
<organism evidence="3 4">
    <name type="scientific">Mycoplasmopsis cynos</name>
    <dbReference type="NCBI Taxonomy" id="171284"/>
    <lineage>
        <taxon>Bacteria</taxon>
        <taxon>Bacillati</taxon>
        <taxon>Mycoplasmatota</taxon>
        <taxon>Mycoplasmoidales</taxon>
        <taxon>Metamycoplasmataceae</taxon>
        <taxon>Mycoplasmopsis</taxon>
    </lineage>
</organism>
<sequence>MNKYKKIFSGLGLLSISTLIGASVVACANKKPKPSDSSTEGIDQNNNQGNSTTPEQGKPEMPQNPAPGTDHNNQEKNEDSTGKDNNGKTELEKDKKPEKTPEQGQNDKQKENKDESDKSDSNQIKKENEGKNTTPKDGKEQMPPKVMTVDEKVQELNSLVEKFPYPETEDKAETETKTFLKSKVELIKNKPNQSEEQKIIELNELETIFKEYEGKINKYKAIINNDKFKSNKYNPNGLNGRLAKLFGEDPEGKYTESELIWQIYETFRRSAFVKSKNFTPKIYEYVIVDDSEKNKHSTMFEALADDKKKNHNIDITQLEQKINNIVNFTIEIAKKAANKNIDKIKYTNTASDTEKPDMLIEKLKSFVTTTTNLSDIDTLIGKIKQIVSNVQEIVKSVNNKDKNIKDKINKIAAKNIDEVITELGKLKPTSSAQSNAN</sequence>
<feature type="region of interest" description="Disordered" evidence="1">
    <location>
        <begin position="29"/>
        <end position="145"/>
    </location>
</feature>
<keyword evidence="2" id="KW-0732">Signal</keyword>
<evidence type="ECO:0000313" key="4">
    <source>
        <dbReference type="Proteomes" id="UP001327314"/>
    </source>
</evidence>
<feature type="signal peptide" evidence="2">
    <location>
        <begin position="1"/>
        <end position="28"/>
    </location>
</feature>
<dbReference type="EMBL" id="CP141046">
    <property type="protein sequence ID" value="WQQ20084.1"/>
    <property type="molecule type" value="Genomic_DNA"/>
</dbReference>
<gene>
    <name evidence="3" type="ORF">RRG46_00820</name>
</gene>
<evidence type="ECO:0000313" key="3">
    <source>
        <dbReference type="EMBL" id="WQQ20084.1"/>
    </source>
</evidence>
<feature type="compositionally biased region" description="Polar residues" evidence="1">
    <location>
        <begin position="35"/>
        <end position="55"/>
    </location>
</feature>
<dbReference type="RefSeq" id="WP_284524267.1">
    <property type="nucleotide sequence ID" value="NZ_CP103987.1"/>
</dbReference>
<proteinExistence type="predicted"/>
<dbReference type="PROSITE" id="PS51257">
    <property type="entry name" value="PROKAR_LIPOPROTEIN"/>
    <property type="match status" value="1"/>
</dbReference>
<evidence type="ECO:0008006" key="5">
    <source>
        <dbReference type="Google" id="ProtNLM"/>
    </source>
</evidence>
<reference evidence="3 4" key="1">
    <citation type="submission" date="2023-12" db="EMBL/GenBank/DDBJ databases">
        <title>Hybrid Genome Assemblies of Mycoplasma cynos and Mycoplasma felis isolated from Dogs and Cats with Infectious Respiratory Disease.</title>
        <authorList>
            <person name="Framst I."/>
            <person name="Cai H."/>
            <person name="Ramesh P."/>
            <person name="Maboni G."/>
        </authorList>
    </citation>
    <scope>NUCLEOTIDE SEQUENCE [LARGE SCALE GENOMIC DNA]</scope>
    <source>
        <strain evidence="3 4">30510</strain>
    </source>
</reference>
<name>A0ABD8AK30_9BACT</name>
<evidence type="ECO:0000256" key="1">
    <source>
        <dbReference type="SAM" id="MobiDB-lite"/>
    </source>
</evidence>
<evidence type="ECO:0000256" key="2">
    <source>
        <dbReference type="SAM" id="SignalP"/>
    </source>
</evidence>
<accession>A0ABD8AK30</accession>
<dbReference type="Proteomes" id="UP001327314">
    <property type="component" value="Chromosome"/>
</dbReference>
<protein>
    <recommendedName>
        <fullName evidence="5">Lipoprotein</fullName>
    </recommendedName>
</protein>
<dbReference type="AlphaFoldDB" id="A0ABD8AK30"/>
<feature type="chain" id="PRO_5044815453" description="Lipoprotein" evidence="2">
    <location>
        <begin position="29"/>
        <end position="437"/>
    </location>
</feature>